<dbReference type="PRINTS" id="PR00364">
    <property type="entry name" value="DISEASERSIST"/>
</dbReference>
<dbReference type="Pfam" id="PF00931">
    <property type="entry name" value="NB-ARC"/>
    <property type="match status" value="1"/>
</dbReference>
<gene>
    <name evidence="7" type="ORF">MKW94_011130</name>
</gene>
<sequence length="322" mass="36720">MVDDVVSFAVEKLGDALISETFFLLGVRTQVEGLRVQLKRMLCFLKDADAKDRQGDERVRNWIKEIRDLAYDAEDVIETYILKVDSTRKTGGIRNFLSRKASMTKNFGRLHKVGSEILAIQDRLEAISQSRIAYGIKDLGDNETNQSMIQHPQRNRYVHVEDDVVGFEKHTKTLLTELMKDDEDRRVVSIIGVGGLGKTTLAKKVYQHDTIKRHFDCCGWSSISQQLNVGDVLGEIMICLSLPKEGNLMANLYNYLTDKRYFIVLDDVWKPDHWSHLSSAFPPGKRGSKVLLTTRNKDVASCADPDPSRHYEPDLLNDEESW</sequence>
<feature type="domain" description="NB-ARC" evidence="5">
    <location>
        <begin position="168"/>
        <end position="322"/>
    </location>
</feature>
<dbReference type="EMBL" id="JAJJMA010321877">
    <property type="protein sequence ID" value="MCL7049938.1"/>
    <property type="molecule type" value="Genomic_DNA"/>
</dbReference>
<dbReference type="FunFam" id="3.40.50.300:FF:001091">
    <property type="entry name" value="Probable disease resistance protein At1g61300"/>
    <property type="match status" value="1"/>
</dbReference>
<feature type="non-terminal residue" evidence="7">
    <location>
        <position position="322"/>
    </location>
</feature>
<proteinExistence type="predicted"/>
<dbReference type="GO" id="GO:0006952">
    <property type="term" value="P:defense response"/>
    <property type="evidence" value="ECO:0007669"/>
    <property type="project" value="UniProtKB-KW"/>
</dbReference>
<dbReference type="InterPro" id="IPR002182">
    <property type="entry name" value="NB-ARC"/>
</dbReference>
<dbReference type="PANTHER" id="PTHR19338:SF66">
    <property type="entry name" value="NB-ARC DOMAIN-CONTAINING PROTEIN"/>
    <property type="match status" value="1"/>
</dbReference>
<protein>
    <submittedName>
        <fullName evidence="7">Uncharacterized protein</fullName>
    </submittedName>
</protein>
<dbReference type="Pfam" id="PF18052">
    <property type="entry name" value="Rx_N"/>
    <property type="match status" value="1"/>
</dbReference>
<keyword evidence="2" id="KW-0547">Nucleotide-binding</keyword>
<dbReference type="Proteomes" id="UP001177140">
    <property type="component" value="Unassembled WGS sequence"/>
</dbReference>
<keyword evidence="8" id="KW-1185">Reference proteome</keyword>
<evidence type="ECO:0000259" key="5">
    <source>
        <dbReference type="Pfam" id="PF00931"/>
    </source>
</evidence>
<dbReference type="SUPFAM" id="SSF52540">
    <property type="entry name" value="P-loop containing nucleoside triphosphate hydrolases"/>
    <property type="match status" value="1"/>
</dbReference>
<evidence type="ECO:0000256" key="2">
    <source>
        <dbReference type="ARBA" id="ARBA00022741"/>
    </source>
</evidence>
<evidence type="ECO:0000313" key="8">
    <source>
        <dbReference type="Proteomes" id="UP001177140"/>
    </source>
</evidence>
<feature type="region of interest" description="Disordered" evidence="4">
    <location>
        <begin position="299"/>
        <end position="322"/>
    </location>
</feature>
<evidence type="ECO:0000256" key="1">
    <source>
        <dbReference type="ARBA" id="ARBA00022737"/>
    </source>
</evidence>
<dbReference type="InterPro" id="IPR041118">
    <property type="entry name" value="Rx_N"/>
</dbReference>
<accession>A0AA41VYU7</accession>
<evidence type="ECO:0000313" key="7">
    <source>
        <dbReference type="EMBL" id="MCL7049938.1"/>
    </source>
</evidence>
<dbReference type="Gene3D" id="1.20.5.4130">
    <property type="match status" value="1"/>
</dbReference>
<evidence type="ECO:0000256" key="4">
    <source>
        <dbReference type="SAM" id="MobiDB-lite"/>
    </source>
</evidence>
<comment type="caution">
    <text evidence="7">The sequence shown here is derived from an EMBL/GenBank/DDBJ whole genome shotgun (WGS) entry which is preliminary data.</text>
</comment>
<keyword evidence="1" id="KW-0677">Repeat</keyword>
<evidence type="ECO:0000259" key="6">
    <source>
        <dbReference type="Pfam" id="PF18052"/>
    </source>
</evidence>
<feature type="domain" description="Disease resistance N-terminal" evidence="6">
    <location>
        <begin position="5"/>
        <end position="90"/>
    </location>
</feature>
<keyword evidence="3" id="KW-0611">Plant defense</keyword>
<evidence type="ECO:0000256" key="3">
    <source>
        <dbReference type="ARBA" id="ARBA00022821"/>
    </source>
</evidence>
<reference evidence="7" key="1">
    <citation type="submission" date="2022-03" db="EMBL/GenBank/DDBJ databases">
        <title>A functionally conserved STORR gene fusion in Papaver species that diverged 16.8 million years ago.</title>
        <authorList>
            <person name="Catania T."/>
        </authorList>
    </citation>
    <scope>NUCLEOTIDE SEQUENCE</scope>
    <source>
        <strain evidence="7">S-191538</strain>
    </source>
</reference>
<dbReference type="InterPro" id="IPR038005">
    <property type="entry name" value="RX-like_CC"/>
</dbReference>
<dbReference type="PANTHER" id="PTHR19338">
    <property type="entry name" value="TRANSLOCASE OF INNER MITOCHONDRIAL MEMBRANE 13 HOMOLOG"/>
    <property type="match status" value="1"/>
</dbReference>
<dbReference type="AlphaFoldDB" id="A0AA41VYU7"/>
<name>A0AA41VYU7_PAPNU</name>
<dbReference type="InterPro" id="IPR027417">
    <property type="entry name" value="P-loop_NTPase"/>
</dbReference>
<dbReference type="CDD" id="cd14798">
    <property type="entry name" value="RX-CC_like"/>
    <property type="match status" value="1"/>
</dbReference>
<dbReference type="GO" id="GO:0043531">
    <property type="term" value="F:ADP binding"/>
    <property type="evidence" value="ECO:0007669"/>
    <property type="project" value="InterPro"/>
</dbReference>
<organism evidence="7 8">
    <name type="scientific">Papaver nudicaule</name>
    <name type="common">Iceland poppy</name>
    <dbReference type="NCBI Taxonomy" id="74823"/>
    <lineage>
        <taxon>Eukaryota</taxon>
        <taxon>Viridiplantae</taxon>
        <taxon>Streptophyta</taxon>
        <taxon>Embryophyta</taxon>
        <taxon>Tracheophyta</taxon>
        <taxon>Spermatophyta</taxon>
        <taxon>Magnoliopsida</taxon>
        <taxon>Ranunculales</taxon>
        <taxon>Papaveraceae</taxon>
        <taxon>Papaveroideae</taxon>
        <taxon>Papaver</taxon>
    </lineage>
</organism>
<dbReference type="Gene3D" id="3.40.50.300">
    <property type="entry name" value="P-loop containing nucleotide triphosphate hydrolases"/>
    <property type="match status" value="1"/>
</dbReference>